<organism evidence="1 2">
    <name type="scientific">Adhaeribacter swui</name>
    <dbReference type="NCBI Taxonomy" id="2086471"/>
    <lineage>
        <taxon>Bacteria</taxon>
        <taxon>Pseudomonadati</taxon>
        <taxon>Bacteroidota</taxon>
        <taxon>Cytophagia</taxon>
        <taxon>Cytophagales</taxon>
        <taxon>Hymenobacteraceae</taxon>
        <taxon>Adhaeribacter</taxon>
    </lineage>
</organism>
<name>A0A7G7GAZ7_9BACT</name>
<dbReference type="AlphaFoldDB" id="A0A7G7GAZ7"/>
<dbReference type="RefSeq" id="WP_185270812.1">
    <property type="nucleotide sequence ID" value="NZ_CP055156.1"/>
</dbReference>
<accession>A0A7G7GAZ7</accession>
<sequence>MVASQQKNVVPQEERKYNIKRRYERLNNHQKLILQEQFQTTFQRSQSNFYYTLKGDNLSVDELFFFAGSFDCRIQDLLTKPIVKAESVKELERKQEGNTSKQAVIDI</sequence>
<proteinExistence type="predicted"/>
<reference evidence="1 2" key="1">
    <citation type="journal article" date="2018" name="Int. J. Syst. Evol. Microbiol.">
        <title>Adhaeribacter swui sp. nov., isolated from wet mud.</title>
        <authorList>
            <person name="Kim D.U."/>
            <person name="Kim K.W."/>
            <person name="Kang M.S."/>
            <person name="Kim J.Y."/>
            <person name="Jang J.H."/>
            <person name="Kim M.K."/>
        </authorList>
    </citation>
    <scope>NUCLEOTIDE SEQUENCE [LARGE SCALE GENOMIC DNA]</scope>
    <source>
        <strain evidence="1 2">KCTC 52873</strain>
    </source>
</reference>
<dbReference type="EMBL" id="CP055156">
    <property type="protein sequence ID" value="QNF34331.1"/>
    <property type="molecule type" value="Genomic_DNA"/>
</dbReference>
<dbReference type="KEGG" id="aswu:HUW51_16970"/>
<keyword evidence="2" id="KW-1185">Reference proteome</keyword>
<dbReference type="Proteomes" id="UP000515237">
    <property type="component" value="Chromosome"/>
</dbReference>
<gene>
    <name evidence="1" type="ORF">HUW51_16970</name>
</gene>
<protein>
    <submittedName>
        <fullName evidence="1">Uncharacterized protein</fullName>
    </submittedName>
</protein>
<evidence type="ECO:0000313" key="2">
    <source>
        <dbReference type="Proteomes" id="UP000515237"/>
    </source>
</evidence>
<evidence type="ECO:0000313" key="1">
    <source>
        <dbReference type="EMBL" id="QNF34331.1"/>
    </source>
</evidence>